<dbReference type="EMBL" id="WXEY01000001">
    <property type="protein sequence ID" value="MZP28171.1"/>
    <property type="molecule type" value="Genomic_DNA"/>
</dbReference>
<comment type="subcellular location">
    <subcellularLocation>
        <location evidence="2">Cell membrane</location>
        <topology evidence="2">Single-pass type II membrane protein</topology>
    </subcellularLocation>
</comment>
<evidence type="ECO:0000256" key="16">
    <source>
        <dbReference type="ARBA" id="ARBA00022968"/>
    </source>
</evidence>
<comment type="catalytic activity">
    <reaction evidence="23">
        <text>Preferential cleavage: (Ac)2-L-Lys-D-Ala-|-D-Ala. Also transpeptidation of peptidyl-alanyl moieties that are N-acyl substituents of D-alanine.</text>
        <dbReference type="EC" id="3.4.16.4"/>
    </reaction>
</comment>
<feature type="compositionally biased region" description="Low complexity" evidence="27">
    <location>
        <begin position="724"/>
        <end position="733"/>
    </location>
</feature>
<keyword evidence="15" id="KW-0133">Cell shape</keyword>
<dbReference type="GO" id="GO:0009002">
    <property type="term" value="F:serine-type D-Ala-D-Ala carboxypeptidase activity"/>
    <property type="evidence" value="ECO:0007669"/>
    <property type="project" value="UniProtKB-EC"/>
</dbReference>
<evidence type="ECO:0000256" key="8">
    <source>
        <dbReference type="ARBA" id="ARBA00022475"/>
    </source>
</evidence>
<dbReference type="InterPro" id="IPR012338">
    <property type="entry name" value="Beta-lactam/transpept-like"/>
</dbReference>
<keyword evidence="12" id="KW-0808">Transferase</keyword>
<evidence type="ECO:0000256" key="23">
    <source>
        <dbReference type="ARBA" id="ARBA00034000"/>
    </source>
</evidence>
<sequence>MDPRSTPDPSWSDENPPSGSPPPRPLRSLRKRLLQVTLGFFFLFFVSLFGLVFYYLHDRPELNASTLGSLAATSFIYDREGAVITALHGEQNRIPITLDGIPPTMKNAIVAAEDLRFYDHQGVDFRAIARAMVTNFQDGRFSQGASTITQQLVKNTFLNTDKTIKRKVQEAFLAFQIESRFSKEQILEMYLNRIYFGNGAYGVQAAAQTYFGKNASDLTLTEAALLASMPRAPSYYSPITNPEATLDRRNTILSIMARNGFASESEIEQAKKAPLPQQLHGFTQNRQFAAFIDHVVSELCARHGYTEDQVFRGGLKIYTSLHPAVQRRVEEVINDDSLYPPGPADQPVQAAMVVVDHKNGDILAVGGGRGYDGRRSFNRATQLRRQPGSAIKPIMVFAPAMENGLIPEDIVYDGPMDFNGYAPTNYDGKFRGAITIREALAYSVNIPAVYLLKTVGANQGVEISKRVGLPLTENDRYLSLALGGMTQGVAPLHMAGAYSALANGGVYVEPHAVVRVVDALGNEKLIEPKQEEVLSPVAAYRVTDMLITAVQSGTGYRAQMRRPVAGKTGTTELPPLPEFKNVKGNKDAWFVGYTPEVTCAVWMGYDRTDGQHYLKQVYGGSYPAQMFREVLNTSLHDYPVEAFARPEGYQAHRSARYVGPKDVDPWVRPGENEGEIAENGTGGAPSPIPSVDGSMPPGQASQRPDASARWFTPPGLPQSPQSPAPSSGETADSPHSDTPPPSPASPSSQTSGTPTPQSPVPGTSPLGGPASSESAKRPPLGHTVKEPPASRPAPQERHIDPPEEHWVLFE</sequence>
<evidence type="ECO:0000256" key="2">
    <source>
        <dbReference type="ARBA" id="ARBA00004401"/>
    </source>
</evidence>
<evidence type="ECO:0000313" key="31">
    <source>
        <dbReference type="EMBL" id="MZP28171.1"/>
    </source>
</evidence>
<dbReference type="Gene3D" id="1.10.3810.10">
    <property type="entry name" value="Biosynthetic peptidoglycan transglycosylase-like"/>
    <property type="match status" value="1"/>
</dbReference>
<dbReference type="InterPro" id="IPR023346">
    <property type="entry name" value="Lysozyme-like_dom_sf"/>
</dbReference>
<accession>A0A845L5G4</accession>
<dbReference type="SUPFAM" id="SSF56601">
    <property type="entry name" value="beta-lactamase/transpeptidase-like"/>
    <property type="match status" value="1"/>
</dbReference>
<dbReference type="UniPathway" id="UPA00219"/>
<dbReference type="PANTHER" id="PTHR32282">
    <property type="entry name" value="BINDING PROTEIN TRANSPEPTIDASE, PUTATIVE-RELATED"/>
    <property type="match status" value="1"/>
</dbReference>
<evidence type="ECO:0000256" key="13">
    <source>
        <dbReference type="ARBA" id="ARBA00022692"/>
    </source>
</evidence>
<feature type="region of interest" description="Disordered" evidence="27">
    <location>
        <begin position="660"/>
        <end position="810"/>
    </location>
</feature>
<evidence type="ECO:0000256" key="10">
    <source>
        <dbReference type="ARBA" id="ARBA00022670"/>
    </source>
</evidence>
<dbReference type="FunFam" id="1.10.3810.10:FF:000001">
    <property type="entry name" value="Penicillin-binding protein 1A"/>
    <property type="match status" value="1"/>
</dbReference>
<dbReference type="GO" id="GO:0030288">
    <property type="term" value="C:outer membrane-bounded periplasmic space"/>
    <property type="evidence" value="ECO:0007669"/>
    <property type="project" value="TreeGrafter"/>
</dbReference>
<comment type="caution">
    <text evidence="31">The sequence shown here is derived from an EMBL/GenBank/DDBJ whole genome shotgun (WGS) entry which is preliminary data.</text>
</comment>
<dbReference type="InterPro" id="IPR050396">
    <property type="entry name" value="Glycosyltr_51/Transpeptidase"/>
</dbReference>
<evidence type="ECO:0000256" key="17">
    <source>
        <dbReference type="ARBA" id="ARBA00022984"/>
    </source>
</evidence>
<dbReference type="GO" id="GO:0008360">
    <property type="term" value="P:regulation of cell shape"/>
    <property type="evidence" value="ECO:0007669"/>
    <property type="project" value="UniProtKB-KW"/>
</dbReference>
<dbReference type="InterPro" id="IPR001460">
    <property type="entry name" value="PCN-bd_Tpept"/>
</dbReference>
<keyword evidence="21" id="KW-0511">Multifunctional enzyme</keyword>
<comment type="pathway">
    <text evidence="26">Glycan biosynthesis.</text>
</comment>
<dbReference type="Gene3D" id="3.40.710.10">
    <property type="entry name" value="DD-peptidase/beta-lactamase superfamily"/>
    <property type="match status" value="1"/>
</dbReference>
<reference evidence="31 32" key="1">
    <citation type="submission" date="2020-01" db="EMBL/GenBank/DDBJ databases">
        <title>Whole-genome sequence of Heliobacterium undosum DSM 13378.</title>
        <authorList>
            <person name="Kyndt J.A."/>
            <person name="Meyer T.E."/>
        </authorList>
    </citation>
    <scope>NUCLEOTIDE SEQUENCE [LARGE SCALE GENOMIC DNA]</scope>
    <source>
        <strain evidence="31 32">DSM 13378</strain>
    </source>
</reference>
<evidence type="ECO:0000256" key="15">
    <source>
        <dbReference type="ARBA" id="ARBA00022960"/>
    </source>
</evidence>
<keyword evidence="14" id="KW-0378">Hydrolase</keyword>
<keyword evidence="19 28" id="KW-0472">Membrane</keyword>
<dbReference type="EC" id="3.4.16.4" evidence="6"/>
<evidence type="ECO:0000256" key="24">
    <source>
        <dbReference type="ARBA" id="ARBA00044770"/>
    </source>
</evidence>
<dbReference type="InterPro" id="IPR036950">
    <property type="entry name" value="PBP_transglycosylase"/>
</dbReference>
<evidence type="ECO:0000256" key="20">
    <source>
        <dbReference type="ARBA" id="ARBA00023251"/>
    </source>
</evidence>
<comment type="pathway">
    <text evidence="3">Cell wall biogenesis; peptidoglycan biosynthesis.</text>
</comment>
<evidence type="ECO:0000256" key="19">
    <source>
        <dbReference type="ARBA" id="ARBA00023136"/>
    </source>
</evidence>
<dbReference type="Proteomes" id="UP000463470">
    <property type="component" value="Unassembled WGS sequence"/>
</dbReference>
<feature type="compositionally biased region" description="Basic and acidic residues" evidence="27">
    <location>
        <begin position="794"/>
        <end position="810"/>
    </location>
</feature>
<keyword evidence="17" id="KW-0573">Peptidoglycan synthesis</keyword>
<evidence type="ECO:0000259" key="30">
    <source>
        <dbReference type="Pfam" id="PF00912"/>
    </source>
</evidence>
<evidence type="ECO:0000256" key="28">
    <source>
        <dbReference type="SAM" id="Phobius"/>
    </source>
</evidence>
<evidence type="ECO:0000256" key="21">
    <source>
        <dbReference type="ARBA" id="ARBA00023268"/>
    </source>
</evidence>
<evidence type="ECO:0000256" key="11">
    <source>
        <dbReference type="ARBA" id="ARBA00022676"/>
    </source>
</evidence>
<proteinExistence type="inferred from homology"/>
<evidence type="ECO:0000256" key="6">
    <source>
        <dbReference type="ARBA" id="ARBA00012448"/>
    </source>
</evidence>
<keyword evidence="9" id="KW-0121">Carboxypeptidase</keyword>
<evidence type="ECO:0000259" key="29">
    <source>
        <dbReference type="Pfam" id="PF00905"/>
    </source>
</evidence>
<dbReference type="PANTHER" id="PTHR32282:SF11">
    <property type="entry name" value="PENICILLIN-BINDING PROTEIN 1B"/>
    <property type="match status" value="1"/>
</dbReference>
<dbReference type="NCBIfam" id="TIGR02074">
    <property type="entry name" value="PBP_1a_fam"/>
    <property type="match status" value="1"/>
</dbReference>
<dbReference type="EC" id="2.4.99.28" evidence="24"/>
<feature type="domain" description="Glycosyl transferase family 51" evidence="30">
    <location>
        <begin position="81"/>
        <end position="256"/>
    </location>
</feature>
<feature type="domain" description="Penicillin-binding protein transpeptidase" evidence="29">
    <location>
        <begin position="351"/>
        <end position="631"/>
    </location>
</feature>
<evidence type="ECO:0000256" key="1">
    <source>
        <dbReference type="ARBA" id="ARBA00002624"/>
    </source>
</evidence>
<keyword evidence="20" id="KW-0046">Antibiotic resistance</keyword>
<comment type="function">
    <text evidence="1">Cell wall formation. Synthesis of cross-linked peptidoglycan from the lipid intermediates. The enzyme has a penicillin-insensitive transglycosylase N-terminal domain (formation of linear glycan strands) and a penicillin-sensitive transpeptidase C-terminal domain (cross-linking of the peptide subunits).</text>
</comment>
<name>A0A845L5G4_9FIRM</name>
<evidence type="ECO:0000256" key="9">
    <source>
        <dbReference type="ARBA" id="ARBA00022645"/>
    </source>
</evidence>
<dbReference type="GO" id="GO:0046677">
    <property type="term" value="P:response to antibiotic"/>
    <property type="evidence" value="ECO:0007669"/>
    <property type="project" value="UniProtKB-KW"/>
</dbReference>
<gene>
    <name evidence="31" type="ORF">GTO91_00335</name>
</gene>
<feature type="transmembrane region" description="Helical" evidence="28">
    <location>
        <begin position="33"/>
        <end position="56"/>
    </location>
</feature>
<evidence type="ECO:0000256" key="4">
    <source>
        <dbReference type="ARBA" id="ARBA00007090"/>
    </source>
</evidence>
<keyword evidence="10" id="KW-0645">Protease</keyword>
<keyword evidence="13 28" id="KW-0812">Transmembrane</keyword>
<evidence type="ECO:0000256" key="7">
    <source>
        <dbReference type="ARBA" id="ARBA00018638"/>
    </source>
</evidence>
<keyword evidence="16" id="KW-0735">Signal-anchor</keyword>
<evidence type="ECO:0000313" key="32">
    <source>
        <dbReference type="Proteomes" id="UP000463470"/>
    </source>
</evidence>
<dbReference type="GO" id="GO:0005886">
    <property type="term" value="C:plasma membrane"/>
    <property type="evidence" value="ECO:0007669"/>
    <property type="project" value="UniProtKB-SubCell"/>
</dbReference>
<dbReference type="AlphaFoldDB" id="A0A845L5G4"/>
<comment type="catalytic activity">
    <reaction evidence="25">
        <text>[GlcNAc-(1-&gt;4)-Mur2Ac(oyl-L-Ala-gamma-D-Glu-L-Lys-D-Ala-D-Ala)](n)-di-trans,octa-cis-undecaprenyl diphosphate + beta-D-GlcNAc-(1-&gt;4)-Mur2Ac(oyl-L-Ala-gamma-D-Glu-L-Lys-D-Ala-D-Ala)-di-trans,octa-cis-undecaprenyl diphosphate = [GlcNAc-(1-&gt;4)-Mur2Ac(oyl-L-Ala-gamma-D-Glu-L-Lys-D-Ala-D-Ala)](n+1)-di-trans,octa-cis-undecaprenyl diphosphate + di-trans,octa-cis-undecaprenyl diphosphate + H(+)</text>
        <dbReference type="Rhea" id="RHEA:23708"/>
        <dbReference type="Rhea" id="RHEA-COMP:9602"/>
        <dbReference type="Rhea" id="RHEA-COMP:9603"/>
        <dbReference type="ChEBI" id="CHEBI:15378"/>
        <dbReference type="ChEBI" id="CHEBI:58405"/>
        <dbReference type="ChEBI" id="CHEBI:60033"/>
        <dbReference type="ChEBI" id="CHEBI:78435"/>
        <dbReference type="EC" id="2.4.99.28"/>
    </reaction>
</comment>
<evidence type="ECO:0000256" key="22">
    <source>
        <dbReference type="ARBA" id="ARBA00023316"/>
    </source>
</evidence>
<dbReference type="SUPFAM" id="SSF53955">
    <property type="entry name" value="Lysozyme-like"/>
    <property type="match status" value="1"/>
</dbReference>
<comment type="similarity">
    <text evidence="4">In the C-terminal section; belongs to the transpeptidase family.</text>
</comment>
<keyword evidence="11" id="KW-0328">Glycosyltransferase</keyword>
<dbReference type="OrthoDB" id="9766909at2"/>
<evidence type="ECO:0000256" key="18">
    <source>
        <dbReference type="ARBA" id="ARBA00022989"/>
    </source>
</evidence>
<feature type="compositionally biased region" description="Low complexity" evidence="27">
    <location>
        <begin position="745"/>
        <end position="764"/>
    </location>
</feature>
<evidence type="ECO:0000256" key="27">
    <source>
        <dbReference type="SAM" id="MobiDB-lite"/>
    </source>
</evidence>
<evidence type="ECO:0000256" key="25">
    <source>
        <dbReference type="ARBA" id="ARBA00049902"/>
    </source>
</evidence>
<dbReference type="GO" id="GO:0006508">
    <property type="term" value="P:proteolysis"/>
    <property type="evidence" value="ECO:0007669"/>
    <property type="project" value="UniProtKB-KW"/>
</dbReference>
<organism evidence="31 32">
    <name type="scientific">Heliomicrobium undosum</name>
    <dbReference type="NCBI Taxonomy" id="121734"/>
    <lineage>
        <taxon>Bacteria</taxon>
        <taxon>Bacillati</taxon>
        <taxon>Bacillota</taxon>
        <taxon>Clostridia</taxon>
        <taxon>Eubacteriales</taxon>
        <taxon>Heliobacteriaceae</taxon>
        <taxon>Heliomicrobium</taxon>
    </lineage>
</organism>
<dbReference type="GO" id="GO:0008955">
    <property type="term" value="F:peptidoglycan glycosyltransferase activity"/>
    <property type="evidence" value="ECO:0007669"/>
    <property type="project" value="UniProtKB-EC"/>
</dbReference>
<comment type="similarity">
    <text evidence="5">In the N-terminal section; belongs to the glycosyltransferase 51 family.</text>
</comment>
<dbReference type="Pfam" id="PF00905">
    <property type="entry name" value="Transpeptidase"/>
    <property type="match status" value="1"/>
</dbReference>
<evidence type="ECO:0000256" key="3">
    <source>
        <dbReference type="ARBA" id="ARBA00004752"/>
    </source>
</evidence>
<keyword evidence="22" id="KW-0961">Cell wall biogenesis/degradation</keyword>
<dbReference type="Pfam" id="PF00912">
    <property type="entry name" value="Transgly"/>
    <property type="match status" value="1"/>
</dbReference>
<keyword evidence="18 28" id="KW-1133">Transmembrane helix</keyword>
<feature type="compositionally biased region" description="Pro residues" evidence="27">
    <location>
        <begin position="714"/>
        <end position="723"/>
    </location>
</feature>
<evidence type="ECO:0000256" key="14">
    <source>
        <dbReference type="ARBA" id="ARBA00022801"/>
    </source>
</evidence>
<keyword evidence="32" id="KW-1185">Reference proteome</keyword>
<evidence type="ECO:0000256" key="12">
    <source>
        <dbReference type="ARBA" id="ARBA00022679"/>
    </source>
</evidence>
<keyword evidence="8" id="KW-1003">Cell membrane</keyword>
<dbReference type="InterPro" id="IPR001264">
    <property type="entry name" value="Glyco_trans_51"/>
</dbReference>
<evidence type="ECO:0000256" key="26">
    <source>
        <dbReference type="ARBA" id="ARBA00060592"/>
    </source>
</evidence>
<dbReference type="GO" id="GO:0008658">
    <property type="term" value="F:penicillin binding"/>
    <property type="evidence" value="ECO:0007669"/>
    <property type="project" value="InterPro"/>
</dbReference>
<dbReference type="GO" id="GO:0071555">
    <property type="term" value="P:cell wall organization"/>
    <property type="evidence" value="ECO:0007669"/>
    <property type="project" value="UniProtKB-KW"/>
</dbReference>
<evidence type="ECO:0000256" key="5">
    <source>
        <dbReference type="ARBA" id="ARBA00007739"/>
    </source>
</evidence>
<feature type="region of interest" description="Disordered" evidence="27">
    <location>
        <begin position="1"/>
        <end position="26"/>
    </location>
</feature>
<dbReference type="GO" id="GO:0009252">
    <property type="term" value="P:peptidoglycan biosynthetic process"/>
    <property type="evidence" value="ECO:0007669"/>
    <property type="project" value="UniProtKB-UniPathway"/>
</dbReference>
<protein>
    <recommendedName>
        <fullName evidence="7">Penicillin-binding protein 1A</fullName>
        <ecNumber evidence="24">2.4.99.28</ecNumber>
        <ecNumber evidence="6">3.4.16.4</ecNumber>
    </recommendedName>
</protein>
<dbReference type="RefSeq" id="WP_161253134.1">
    <property type="nucleotide sequence ID" value="NZ_WXEY01000001.1"/>
</dbReference>